<evidence type="ECO:0000313" key="6">
    <source>
        <dbReference type="EMBL" id="RAI59124.1"/>
    </source>
</evidence>
<sequence>MPAPCPPQESAVPDRPSPLPGLGRRLAGAGLAALLATLAPAAGLAQARPDATLRVVLINDLGSLDPVQSTAAFVRNHGFMVYDQLFALDSRGEAQPQMVERFERSADGMRWRFTLREGLAFHDGAPVRAADAVASIRRWAQRDVVGKALAAATAALEVADERSFSLTLARPFALVKEALARPTASALFVMPERLAQTPATTAITDATGSGPFLFEAKEWRAGDRAVYRRNPAYRPRPEPPDGLAGGKVVKIERLEWLAMPDAATAAAALQSGEIDLIEQPSPDVIPLLERARGVRLFALNPVGYMIWLRPNHLVAPFNDPRARQAILHLVNQQEVLQAAGIRPSEQLPYCPSYFLCGTPLESRASATGLREADPARARVLLREAGYDGRKVVFLNATDSPINNAATLTIAAALERGGLAMDVPAMDWATLTQRRNRREAQDQGGWNLFVTVANVLDAQDPLSNLYLASPCEGGLAGWPCDAELERLRRSWWEEPDAARRRALLDAVQARAYQVLPYVNAGQFRTLAAHRSNIEGLRPTTVPVFWGVEKK</sequence>
<protein>
    <submittedName>
        <fullName evidence="6">ABC transporter substrate-binding protein</fullName>
    </submittedName>
</protein>
<dbReference type="InterPro" id="IPR000914">
    <property type="entry name" value="SBP_5_dom"/>
</dbReference>
<evidence type="ECO:0000256" key="1">
    <source>
        <dbReference type="ARBA" id="ARBA00004418"/>
    </source>
</evidence>
<proteinExistence type="inferred from homology"/>
<dbReference type="GO" id="GO:0015833">
    <property type="term" value="P:peptide transport"/>
    <property type="evidence" value="ECO:0007669"/>
    <property type="project" value="TreeGrafter"/>
</dbReference>
<evidence type="ECO:0000256" key="3">
    <source>
        <dbReference type="ARBA" id="ARBA00022729"/>
    </source>
</evidence>
<evidence type="ECO:0000256" key="2">
    <source>
        <dbReference type="ARBA" id="ARBA00005695"/>
    </source>
</evidence>
<dbReference type="PANTHER" id="PTHR30290">
    <property type="entry name" value="PERIPLASMIC BINDING COMPONENT OF ABC TRANSPORTER"/>
    <property type="match status" value="1"/>
</dbReference>
<comment type="similarity">
    <text evidence="2">Belongs to the bacterial solute-binding protein 5 family.</text>
</comment>
<comment type="subcellular location">
    <subcellularLocation>
        <location evidence="1">Periplasm</location>
    </subcellularLocation>
</comment>
<feature type="domain" description="Solute-binding protein family 5" evidence="5">
    <location>
        <begin position="94"/>
        <end position="467"/>
    </location>
</feature>
<gene>
    <name evidence="6" type="ORF">DOO78_10500</name>
</gene>
<dbReference type="SUPFAM" id="SSF53850">
    <property type="entry name" value="Periplasmic binding protein-like II"/>
    <property type="match status" value="1"/>
</dbReference>
<dbReference type="OrthoDB" id="7232729at2"/>
<evidence type="ECO:0000256" key="4">
    <source>
        <dbReference type="SAM" id="MobiDB-lite"/>
    </source>
</evidence>
<dbReference type="Gene3D" id="3.10.105.10">
    <property type="entry name" value="Dipeptide-binding Protein, Domain 3"/>
    <property type="match status" value="1"/>
</dbReference>
<dbReference type="EMBL" id="QLIX01000006">
    <property type="protein sequence ID" value="RAI59124.1"/>
    <property type="molecule type" value="Genomic_DNA"/>
</dbReference>
<dbReference type="GO" id="GO:1904680">
    <property type="term" value="F:peptide transmembrane transporter activity"/>
    <property type="evidence" value="ECO:0007669"/>
    <property type="project" value="TreeGrafter"/>
</dbReference>
<dbReference type="InterPro" id="IPR030678">
    <property type="entry name" value="Peptide/Ni-bd"/>
</dbReference>
<name>A0A327MAG2_9PROT</name>
<evidence type="ECO:0000313" key="7">
    <source>
        <dbReference type="Proteomes" id="UP000249065"/>
    </source>
</evidence>
<keyword evidence="3" id="KW-0732">Signal</keyword>
<keyword evidence="7" id="KW-1185">Reference proteome</keyword>
<feature type="region of interest" description="Disordered" evidence="4">
    <location>
        <begin position="1"/>
        <end position="20"/>
    </location>
</feature>
<dbReference type="GO" id="GO:0030288">
    <property type="term" value="C:outer membrane-bounded periplasmic space"/>
    <property type="evidence" value="ECO:0007669"/>
    <property type="project" value="UniProtKB-ARBA"/>
</dbReference>
<dbReference type="AlphaFoldDB" id="A0A327MAG2"/>
<dbReference type="InterPro" id="IPR039424">
    <property type="entry name" value="SBP_5"/>
</dbReference>
<comment type="caution">
    <text evidence="6">The sequence shown here is derived from an EMBL/GenBank/DDBJ whole genome shotgun (WGS) entry which is preliminary data.</text>
</comment>
<dbReference type="Gene3D" id="3.40.190.10">
    <property type="entry name" value="Periplasmic binding protein-like II"/>
    <property type="match status" value="1"/>
</dbReference>
<reference evidence="7" key="1">
    <citation type="submission" date="2018-06" db="EMBL/GenBank/DDBJ databases">
        <authorList>
            <person name="Khan S.A."/>
        </authorList>
    </citation>
    <scope>NUCLEOTIDE SEQUENCE [LARGE SCALE GENOMIC DNA]</scope>
    <source>
        <strain evidence="7">DB-1506</strain>
    </source>
</reference>
<dbReference type="GO" id="GO:0043190">
    <property type="term" value="C:ATP-binding cassette (ABC) transporter complex"/>
    <property type="evidence" value="ECO:0007669"/>
    <property type="project" value="InterPro"/>
</dbReference>
<dbReference type="Gene3D" id="3.90.76.10">
    <property type="entry name" value="Dipeptide-binding Protein, Domain 1"/>
    <property type="match status" value="1"/>
</dbReference>
<dbReference type="PIRSF" id="PIRSF002741">
    <property type="entry name" value="MppA"/>
    <property type="match status" value="1"/>
</dbReference>
<dbReference type="Proteomes" id="UP000249065">
    <property type="component" value="Unassembled WGS sequence"/>
</dbReference>
<dbReference type="CDD" id="cd08502">
    <property type="entry name" value="PBP2_NikA_DppA_OppA_like_16"/>
    <property type="match status" value="1"/>
</dbReference>
<evidence type="ECO:0000259" key="5">
    <source>
        <dbReference type="Pfam" id="PF00496"/>
    </source>
</evidence>
<dbReference type="Pfam" id="PF00496">
    <property type="entry name" value="SBP_bac_5"/>
    <property type="match status" value="1"/>
</dbReference>
<accession>A0A327MAG2</accession>
<organism evidence="6 7">
    <name type="scientific">Roseicella frigidaeris</name>
    <dbReference type="NCBI Taxonomy" id="2230885"/>
    <lineage>
        <taxon>Bacteria</taxon>
        <taxon>Pseudomonadati</taxon>
        <taxon>Pseudomonadota</taxon>
        <taxon>Alphaproteobacteria</taxon>
        <taxon>Acetobacterales</taxon>
        <taxon>Roseomonadaceae</taxon>
        <taxon>Roseicella</taxon>
    </lineage>
</organism>
<dbReference type="PANTHER" id="PTHR30290:SF38">
    <property type="entry name" value="D,D-DIPEPTIDE-BINDING PERIPLASMIC PROTEIN DDPA-RELATED"/>
    <property type="match status" value="1"/>
</dbReference>